<reference evidence="1" key="1">
    <citation type="submission" date="2014-12" db="EMBL/GenBank/DDBJ databases">
        <title>Insight into the proteome of Arion vulgaris.</title>
        <authorList>
            <person name="Aradska J."/>
            <person name="Bulat T."/>
            <person name="Smidak R."/>
            <person name="Sarate P."/>
            <person name="Gangsoo J."/>
            <person name="Sialana F."/>
            <person name="Bilban M."/>
            <person name="Lubec G."/>
        </authorList>
    </citation>
    <scope>NUCLEOTIDE SEQUENCE</scope>
    <source>
        <tissue evidence="1">Skin</tissue>
    </source>
</reference>
<name>A0A0B7C086_9EUPU</name>
<organism evidence="1">
    <name type="scientific">Arion vulgaris</name>
    <dbReference type="NCBI Taxonomy" id="1028688"/>
    <lineage>
        <taxon>Eukaryota</taxon>
        <taxon>Metazoa</taxon>
        <taxon>Spiralia</taxon>
        <taxon>Lophotrochozoa</taxon>
        <taxon>Mollusca</taxon>
        <taxon>Gastropoda</taxon>
        <taxon>Heterobranchia</taxon>
        <taxon>Euthyneura</taxon>
        <taxon>Panpulmonata</taxon>
        <taxon>Eupulmonata</taxon>
        <taxon>Stylommatophora</taxon>
        <taxon>Helicina</taxon>
        <taxon>Arionoidea</taxon>
        <taxon>Arionidae</taxon>
        <taxon>Arion</taxon>
    </lineage>
</organism>
<protein>
    <submittedName>
        <fullName evidence="1">Uncharacterized protein</fullName>
    </submittedName>
</protein>
<accession>A0A0B7C086</accession>
<evidence type="ECO:0000313" key="1">
    <source>
        <dbReference type="EMBL" id="CEK98623.1"/>
    </source>
</evidence>
<dbReference type="EMBL" id="HACG01051752">
    <property type="protein sequence ID" value="CEK98623.1"/>
    <property type="molecule type" value="Transcribed_RNA"/>
</dbReference>
<gene>
    <name evidence="1" type="primary">ORF219182</name>
</gene>
<feature type="non-terminal residue" evidence="1">
    <location>
        <position position="71"/>
    </location>
</feature>
<dbReference type="AlphaFoldDB" id="A0A0B7C086"/>
<proteinExistence type="predicted"/>
<sequence length="71" mass="8374">MIKLIKRCIPFAEKSDPGFKFTEFHGEEVEDAKQLRRIKIAHLQSIRSQLQQLDFSDDLPFEYDNVCIECN</sequence>